<dbReference type="Pfam" id="PF00884">
    <property type="entry name" value="Sulfatase"/>
    <property type="match status" value="1"/>
</dbReference>
<evidence type="ECO:0000256" key="1">
    <source>
        <dbReference type="ARBA" id="ARBA00008779"/>
    </source>
</evidence>
<evidence type="ECO:0000259" key="3">
    <source>
        <dbReference type="Pfam" id="PF00884"/>
    </source>
</evidence>
<dbReference type="AlphaFoldDB" id="A0A382U7V6"/>
<dbReference type="InterPro" id="IPR000917">
    <property type="entry name" value="Sulfatase_N"/>
</dbReference>
<gene>
    <name evidence="4" type="ORF">METZ01_LOCUS383218</name>
</gene>
<dbReference type="EMBL" id="UINC01142180">
    <property type="protein sequence ID" value="SVD30364.1"/>
    <property type="molecule type" value="Genomic_DNA"/>
</dbReference>
<sequence>SDNRFMFNRGHWKKFGITKDGPQVAARKNGKPSYALAGADEKSFATDWLVDRSLDILERDKKKPFCLMLSLPDPHGPNSVRAPYDTMFDHLTFKEPVSMRKVLAALRNQPGWMKGSATVVKKLNQASMADYFGMVRCIDDNVGKILRFLEENKLADNTIVVFTSDHGDMMCEHCRLNKGLPYKTSVGIPFLLRYPAKVPPGKVIHTAYTTVDFFPTLMGLMGIKKGLPAFHGLDASGDFTSSAKELSEDRIVYIRHSGEAWVAAFDQRYKLVLSKVDKPWLFDLEKDPDELTNQY</sequence>
<feature type="non-terminal residue" evidence="4">
    <location>
        <position position="1"/>
    </location>
</feature>
<evidence type="ECO:0000313" key="4">
    <source>
        <dbReference type="EMBL" id="SVD30364.1"/>
    </source>
</evidence>
<keyword evidence="2" id="KW-0378">Hydrolase</keyword>
<organism evidence="4">
    <name type="scientific">marine metagenome</name>
    <dbReference type="NCBI Taxonomy" id="408172"/>
    <lineage>
        <taxon>unclassified sequences</taxon>
        <taxon>metagenomes</taxon>
        <taxon>ecological metagenomes</taxon>
    </lineage>
</organism>
<dbReference type="PANTHER" id="PTHR42693:SF53">
    <property type="entry name" value="ENDO-4-O-SULFATASE"/>
    <property type="match status" value="1"/>
</dbReference>
<feature type="non-terminal residue" evidence="4">
    <location>
        <position position="295"/>
    </location>
</feature>
<dbReference type="InterPro" id="IPR050738">
    <property type="entry name" value="Sulfatase"/>
</dbReference>
<dbReference type="GO" id="GO:0004065">
    <property type="term" value="F:arylsulfatase activity"/>
    <property type="evidence" value="ECO:0007669"/>
    <property type="project" value="TreeGrafter"/>
</dbReference>
<reference evidence="4" key="1">
    <citation type="submission" date="2018-05" db="EMBL/GenBank/DDBJ databases">
        <authorList>
            <person name="Lanie J.A."/>
            <person name="Ng W.-L."/>
            <person name="Kazmierczak K.M."/>
            <person name="Andrzejewski T.M."/>
            <person name="Davidsen T.M."/>
            <person name="Wayne K.J."/>
            <person name="Tettelin H."/>
            <person name="Glass J.I."/>
            <person name="Rusch D."/>
            <person name="Podicherti R."/>
            <person name="Tsui H.-C.T."/>
            <person name="Winkler M.E."/>
        </authorList>
    </citation>
    <scope>NUCLEOTIDE SEQUENCE</scope>
</reference>
<dbReference type="SUPFAM" id="SSF53649">
    <property type="entry name" value="Alkaline phosphatase-like"/>
    <property type="match status" value="1"/>
</dbReference>
<comment type="similarity">
    <text evidence="1">Belongs to the sulfatase family.</text>
</comment>
<proteinExistence type="inferred from homology"/>
<dbReference type="PANTHER" id="PTHR42693">
    <property type="entry name" value="ARYLSULFATASE FAMILY MEMBER"/>
    <property type="match status" value="1"/>
</dbReference>
<dbReference type="InterPro" id="IPR017850">
    <property type="entry name" value="Alkaline_phosphatase_core_sf"/>
</dbReference>
<protein>
    <recommendedName>
        <fullName evidence="3">Sulfatase N-terminal domain-containing protein</fullName>
    </recommendedName>
</protein>
<evidence type="ECO:0000256" key="2">
    <source>
        <dbReference type="ARBA" id="ARBA00022801"/>
    </source>
</evidence>
<dbReference type="Gene3D" id="3.40.720.10">
    <property type="entry name" value="Alkaline Phosphatase, subunit A"/>
    <property type="match status" value="1"/>
</dbReference>
<feature type="domain" description="Sulfatase N-terminal" evidence="3">
    <location>
        <begin position="46"/>
        <end position="223"/>
    </location>
</feature>
<accession>A0A382U7V6</accession>
<name>A0A382U7V6_9ZZZZ</name>